<name>A0A3S4ZVP1_9PLAT</name>
<dbReference type="Proteomes" id="UP000784294">
    <property type="component" value="Unassembled WGS sequence"/>
</dbReference>
<reference evidence="2" key="1">
    <citation type="submission" date="2018-11" db="EMBL/GenBank/DDBJ databases">
        <authorList>
            <consortium name="Pathogen Informatics"/>
        </authorList>
    </citation>
    <scope>NUCLEOTIDE SEQUENCE</scope>
</reference>
<keyword evidence="3" id="KW-1185">Reference proteome</keyword>
<feature type="region of interest" description="Disordered" evidence="1">
    <location>
        <begin position="65"/>
        <end position="87"/>
    </location>
</feature>
<dbReference type="EMBL" id="CAAALY010016932">
    <property type="protein sequence ID" value="VEL13170.1"/>
    <property type="molecule type" value="Genomic_DNA"/>
</dbReference>
<feature type="compositionally biased region" description="Basic and acidic residues" evidence="1">
    <location>
        <begin position="68"/>
        <end position="80"/>
    </location>
</feature>
<evidence type="ECO:0000256" key="1">
    <source>
        <dbReference type="SAM" id="MobiDB-lite"/>
    </source>
</evidence>
<sequence length="100" mass="10853">MMPVVGAQKQDWPVDCVSPNDANASSSSTGPMSRHNAAPDRLSHKHTVASVIKLGALARMMMPVVGGKESRSRSTHETSKTGRWIASARTTLMRRRLLAQ</sequence>
<evidence type="ECO:0000313" key="2">
    <source>
        <dbReference type="EMBL" id="VEL13170.1"/>
    </source>
</evidence>
<proteinExistence type="predicted"/>
<protein>
    <submittedName>
        <fullName evidence="2">Uncharacterized protein</fullName>
    </submittedName>
</protein>
<dbReference type="AlphaFoldDB" id="A0A3S4ZVP1"/>
<feature type="region of interest" description="Disordered" evidence="1">
    <location>
        <begin position="1"/>
        <end position="44"/>
    </location>
</feature>
<accession>A0A3S4ZVP1</accession>
<organism evidence="2 3">
    <name type="scientific">Protopolystoma xenopodis</name>
    <dbReference type="NCBI Taxonomy" id="117903"/>
    <lineage>
        <taxon>Eukaryota</taxon>
        <taxon>Metazoa</taxon>
        <taxon>Spiralia</taxon>
        <taxon>Lophotrochozoa</taxon>
        <taxon>Platyhelminthes</taxon>
        <taxon>Monogenea</taxon>
        <taxon>Polyopisthocotylea</taxon>
        <taxon>Polystomatidea</taxon>
        <taxon>Polystomatidae</taxon>
        <taxon>Protopolystoma</taxon>
    </lineage>
</organism>
<feature type="compositionally biased region" description="Polar residues" evidence="1">
    <location>
        <begin position="20"/>
        <end position="31"/>
    </location>
</feature>
<comment type="caution">
    <text evidence="2">The sequence shown here is derived from an EMBL/GenBank/DDBJ whole genome shotgun (WGS) entry which is preliminary data.</text>
</comment>
<evidence type="ECO:0000313" key="3">
    <source>
        <dbReference type="Proteomes" id="UP000784294"/>
    </source>
</evidence>
<gene>
    <name evidence="2" type="ORF">PXEA_LOCUS6610</name>
</gene>